<dbReference type="EMBL" id="JAUHLI010000004">
    <property type="protein sequence ID" value="MEE2000888.1"/>
    <property type="molecule type" value="Genomic_DNA"/>
</dbReference>
<keyword evidence="2" id="KW-1185">Reference proteome</keyword>
<dbReference type="Proteomes" id="UP001336314">
    <property type="component" value="Unassembled WGS sequence"/>
</dbReference>
<evidence type="ECO:0000313" key="2">
    <source>
        <dbReference type="Proteomes" id="UP001336314"/>
    </source>
</evidence>
<evidence type="ECO:0000313" key="1">
    <source>
        <dbReference type="EMBL" id="MEE2000888.1"/>
    </source>
</evidence>
<accession>A0ABU7J3E2</accession>
<gene>
    <name evidence="1" type="ORF">QWY20_05440</name>
</gene>
<protein>
    <submittedName>
        <fullName evidence="1">Uncharacterized protein</fullName>
    </submittedName>
</protein>
<name>A0ABU7J3E2_9GAMM</name>
<reference evidence="1 2" key="1">
    <citation type="submission" date="2023-07" db="EMBL/GenBank/DDBJ databases">
        <title>Alkalimonas sp., MEB108 novel, alkaliphilic bacterium isolated from Lonar Lake, India.</title>
        <authorList>
            <person name="Joshi A."/>
            <person name="Thite S."/>
        </authorList>
    </citation>
    <scope>NUCLEOTIDE SEQUENCE [LARGE SCALE GENOMIC DNA]</scope>
    <source>
        <strain evidence="1 2">MEB108</strain>
    </source>
</reference>
<sequence>MRFFSWFEFFVHLTRWIHALMQYPNNGDAIGLFDEIQTMAVEGKTSEAVKKLWSLGA</sequence>
<organism evidence="1 2">
    <name type="scientific">Alkalimonas cellulosilytica</name>
    <dbReference type="NCBI Taxonomy" id="3058395"/>
    <lineage>
        <taxon>Bacteria</taxon>
        <taxon>Pseudomonadati</taxon>
        <taxon>Pseudomonadota</taxon>
        <taxon>Gammaproteobacteria</taxon>
        <taxon>Alkalimonas</taxon>
    </lineage>
</organism>
<comment type="caution">
    <text evidence="1">The sequence shown here is derived from an EMBL/GenBank/DDBJ whole genome shotgun (WGS) entry which is preliminary data.</text>
</comment>
<proteinExistence type="predicted"/>